<dbReference type="EMBL" id="CAKOFQ010006755">
    <property type="protein sequence ID" value="CAH1968720.1"/>
    <property type="molecule type" value="Genomic_DNA"/>
</dbReference>
<organism evidence="2 4">
    <name type="scientific">Acanthoscelides obtectus</name>
    <name type="common">Bean weevil</name>
    <name type="synonym">Bruchus obtectus</name>
    <dbReference type="NCBI Taxonomy" id="200917"/>
    <lineage>
        <taxon>Eukaryota</taxon>
        <taxon>Metazoa</taxon>
        <taxon>Ecdysozoa</taxon>
        <taxon>Arthropoda</taxon>
        <taxon>Hexapoda</taxon>
        <taxon>Insecta</taxon>
        <taxon>Pterygota</taxon>
        <taxon>Neoptera</taxon>
        <taxon>Endopterygota</taxon>
        <taxon>Coleoptera</taxon>
        <taxon>Polyphaga</taxon>
        <taxon>Cucujiformia</taxon>
        <taxon>Chrysomeloidea</taxon>
        <taxon>Chrysomelidae</taxon>
        <taxon>Bruchinae</taxon>
        <taxon>Bruchini</taxon>
        <taxon>Acanthoscelides</taxon>
    </lineage>
</organism>
<feature type="non-terminal residue" evidence="2">
    <location>
        <position position="98"/>
    </location>
</feature>
<name>A0A9P0P7R0_ACAOB</name>
<feature type="transmembrane region" description="Helical" evidence="1">
    <location>
        <begin position="51"/>
        <end position="76"/>
    </location>
</feature>
<feature type="transmembrane region" description="Helical" evidence="1">
    <location>
        <begin position="12"/>
        <end position="31"/>
    </location>
</feature>
<accession>A0A9P0P7R0</accession>
<evidence type="ECO:0000313" key="2">
    <source>
        <dbReference type="EMBL" id="CAH1968720.1"/>
    </source>
</evidence>
<evidence type="ECO:0000313" key="4">
    <source>
        <dbReference type="Proteomes" id="UP001152888"/>
    </source>
</evidence>
<dbReference type="Proteomes" id="UP001152888">
    <property type="component" value="Unassembled WGS sequence"/>
</dbReference>
<evidence type="ECO:0000313" key="3">
    <source>
        <dbReference type="EMBL" id="CAH1983856.1"/>
    </source>
</evidence>
<reference evidence="2" key="1">
    <citation type="submission" date="2022-03" db="EMBL/GenBank/DDBJ databases">
        <authorList>
            <person name="Sayadi A."/>
        </authorList>
    </citation>
    <scope>NUCLEOTIDE SEQUENCE</scope>
</reference>
<protein>
    <submittedName>
        <fullName evidence="2">Uncharacterized protein</fullName>
    </submittedName>
</protein>
<keyword evidence="1" id="KW-0472">Membrane</keyword>
<keyword evidence="4" id="KW-1185">Reference proteome</keyword>
<comment type="caution">
    <text evidence="2">The sequence shown here is derived from an EMBL/GenBank/DDBJ whole genome shotgun (WGS) entry which is preliminary data.</text>
</comment>
<dbReference type="EMBL" id="CAKOFQ010006947">
    <property type="protein sequence ID" value="CAH1983856.1"/>
    <property type="molecule type" value="Genomic_DNA"/>
</dbReference>
<keyword evidence="1" id="KW-0812">Transmembrane</keyword>
<dbReference type="AlphaFoldDB" id="A0A9P0P7R0"/>
<proteinExistence type="predicted"/>
<evidence type="ECO:0000256" key="1">
    <source>
        <dbReference type="SAM" id="Phobius"/>
    </source>
</evidence>
<keyword evidence="1" id="KW-1133">Transmembrane helix</keyword>
<gene>
    <name evidence="3" type="ORF">ACAOBT_LOCUS15789</name>
    <name evidence="2" type="ORF">ACAOBT_LOCUS8025</name>
</gene>
<sequence length="98" mass="10766">VSSIDLRGGGRFSFLFVFVFLLTSLPDSKLFPFLITSFSETLTFFLSCSTFLLSALFSSSILLYGELVIISLLSALRRLTVVLLLEASGTGDSSIRRE</sequence>